<evidence type="ECO:0000259" key="1">
    <source>
        <dbReference type="Pfam" id="PF14214"/>
    </source>
</evidence>
<organism evidence="2 3">
    <name type="scientific">Ladona fulva</name>
    <name type="common">Scarce chaser dragonfly</name>
    <name type="synonym">Libellula fulva</name>
    <dbReference type="NCBI Taxonomy" id="123851"/>
    <lineage>
        <taxon>Eukaryota</taxon>
        <taxon>Metazoa</taxon>
        <taxon>Ecdysozoa</taxon>
        <taxon>Arthropoda</taxon>
        <taxon>Hexapoda</taxon>
        <taxon>Insecta</taxon>
        <taxon>Pterygota</taxon>
        <taxon>Palaeoptera</taxon>
        <taxon>Odonata</taxon>
        <taxon>Epiprocta</taxon>
        <taxon>Anisoptera</taxon>
        <taxon>Libelluloidea</taxon>
        <taxon>Libellulidae</taxon>
        <taxon>Ladona</taxon>
    </lineage>
</organism>
<dbReference type="OrthoDB" id="1728974at2759"/>
<evidence type="ECO:0000313" key="2">
    <source>
        <dbReference type="EMBL" id="KAG8237316.1"/>
    </source>
</evidence>
<reference evidence="2" key="2">
    <citation type="submission" date="2017-10" db="EMBL/GenBank/DDBJ databases">
        <title>Ladona fulva Genome sequencing and assembly.</title>
        <authorList>
            <person name="Murali S."/>
            <person name="Richards S."/>
            <person name="Bandaranaike D."/>
            <person name="Bellair M."/>
            <person name="Blankenburg K."/>
            <person name="Chao H."/>
            <person name="Dinh H."/>
            <person name="Doddapaneni H."/>
            <person name="Dugan-Rocha S."/>
            <person name="Elkadiri S."/>
            <person name="Gnanaolivu R."/>
            <person name="Hernandez B."/>
            <person name="Skinner E."/>
            <person name="Javaid M."/>
            <person name="Lee S."/>
            <person name="Li M."/>
            <person name="Ming W."/>
            <person name="Munidasa M."/>
            <person name="Muniz J."/>
            <person name="Nguyen L."/>
            <person name="Hughes D."/>
            <person name="Osuji N."/>
            <person name="Pu L.-L."/>
            <person name="Puazo M."/>
            <person name="Qu C."/>
            <person name="Quiroz J."/>
            <person name="Raj R."/>
            <person name="Weissenberger G."/>
            <person name="Xin Y."/>
            <person name="Zou X."/>
            <person name="Han Y."/>
            <person name="Worley K."/>
            <person name="Muzny D."/>
            <person name="Gibbs R."/>
        </authorList>
    </citation>
    <scope>NUCLEOTIDE SEQUENCE</scope>
    <source>
        <strain evidence="2">Sampled in the wild</strain>
    </source>
</reference>
<dbReference type="Pfam" id="PF14214">
    <property type="entry name" value="Helitron_like_N"/>
    <property type="match status" value="1"/>
</dbReference>
<keyword evidence="3" id="KW-1185">Reference proteome</keyword>
<dbReference type="AlphaFoldDB" id="A0A8K0KL52"/>
<accession>A0A8K0KL52</accession>
<dbReference type="EMBL" id="KZ309151">
    <property type="protein sequence ID" value="KAG8237316.1"/>
    <property type="molecule type" value="Genomic_DNA"/>
</dbReference>
<protein>
    <recommendedName>
        <fullName evidence="1">Helitron helicase-like domain-containing protein</fullName>
    </recommendedName>
</protein>
<reference evidence="2" key="1">
    <citation type="submission" date="2013-04" db="EMBL/GenBank/DDBJ databases">
        <authorList>
            <person name="Qu J."/>
            <person name="Murali S.C."/>
            <person name="Bandaranaike D."/>
            <person name="Bellair M."/>
            <person name="Blankenburg K."/>
            <person name="Chao H."/>
            <person name="Dinh H."/>
            <person name="Doddapaneni H."/>
            <person name="Downs B."/>
            <person name="Dugan-Rocha S."/>
            <person name="Elkadiri S."/>
            <person name="Gnanaolivu R.D."/>
            <person name="Hernandez B."/>
            <person name="Javaid M."/>
            <person name="Jayaseelan J.C."/>
            <person name="Lee S."/>
            <person name="Li M."/>
            <person name="Ming W."/>
            <person name="Munidasa M."/>
            <person name="Muniz J."/>
            <person name="Nguyen L."/>
            <person name="Ongeri F."/>
            <person name="Osuji N."/>
            <person name="Pu L.-L."/>
            <person name="Puazo M."/>
            <person name="Qu C."/>
            <person name="Quiroz J."/>
            <person name="Raj R."/>
            <person name="Weissenberger G."/>
            <person name="Xin Y."/>
            <person name="Zou X."/>
            <person name="Han Y."/>
            <person name="Richards S."/>
            <person name="Worley K."/>
            <person name="Muzny D."/>
            <person name="Gibbs R."/>
        </authorList>
    </citation>
    <scope>NUCLEOTIDE SEQUENCE</scope>
    <source>
        <strain evidence="2">Sampled in the wild</strain>
    </source>
</reference>
<proteinExistence type="predicted"/>
<feature type="domain" description="Helitron helicase-like" evidence="1">
    <location>
        <begin position="6"/>
        <end position="76"/>
    </location>
</feature>
<evidence type="ECO:0000313" key="3">
    <source>
        <dbReference type="Proteomes" id="UP000792457"/>
    </source>
</evidence>
<sequence length="76" mass="8570">MNDGNVDDIGRLVILPSTYIGSSRHMHEYTQDAMTYVGKHGRPDLLITFTCSSSWPKIKEDMINGQTPMDRNDIIA</sequence>
<gene>
    <name evidence="2" type="ORF">J437_LFUL014481</name>
</gene>
<name>A0A8K0KL52_LADFU</name>
<comment type="caution">
    <text evidence="2">The sequence shown here is derived from an EMBL/GenBank/DDBJ whole genome shotgun (WGS) entry which is preliminary data.</text>
</comment>
<dbReference type="InterPro" id="IPR025476">
    <property type="entry name" value="Helitron_helicase-like"/>
</dbReference>
<dbReference type="Proteomes" id="UP000792457">
    <property type="component" value="Unassembled WGS sequence"/>
</dbReference>